<dbReference type="Gene3D" id="3.40.50.12780">
    <property type="entry name" value="N-terminal domain of ligase-like"/>
    <property type="match status" value="1"/>
</dbReference>
<evidence type="ECO:0000313" key="3">
    <source>
        <dbReference type="Proteomes" id="UP001196509"/>
    </source>
</evidence>
<dbReference type="SUPFAM" id="SSF56801">
    <property type="entry name" value="Acetyl-CoA synthetase-like"/>
    <property type="match status" value="1"/>
</dbReference>
<dbReference type="RefSeq" id="WP_220229848.1">
    <property type="nucleotide sequence ID" value="NZ_JAICBX010000003.1"/>
</dbReference>
<dbReference type="InterPro" id="IPR045851">
    <property type="entry name" value="AMP-bd_C_sf"/>
</dbReference>
<dbReference type="Pfam" id="PF00501">
    <property type="entry name" value="AMP-binding"/>
    <property type="match status" value="1"/>
</dbReference>
<gene>
    <name evidence="2" type="ORF">K1W69_18245</name>
</gene>
<dbReference type="EMBL" id="JAICBX010000003">
    <property type="protein sequence ID" value="MBW8639143.1"/>
    <property type="molecule type" value="Genomic_DNA"/>
</dbReference>
<reference evidence="2" key="1">
    <citation type="submission" date="2021-08" db="EMBL/GenBank/DDBJ databases">
        <title>Hoeflea bacterium WL0058 sp. nov., isolated from the sediment.</title>
        <authorList>
            <person name="Wang L."/>
            <person name="Zhang D."/>
        </authorList>
    </citation>
    <scope>NUCLEOTIDE SEQUENCE</scope>
    <source>
        <strain evidence="2">WL0058</strain>
    </source>
</reference>
<evidence type="ECO:0000259" key="1">
    <source>
        <dbReference type="Pfam" id="PF00501"/>
    </source>
</evidence>
<dbReference type="InterPro" id="IPR000873">
    <property type="entry name" value="AMP-dep_synth/lig_dom"/>
</dbReference>
<name>A0AAE3D309_9HYPH</name>
<protein>
    <submittedName>
        <fullName evidence="2">AMP-binding protein</fullName>
    </submittedName>
</protein>
<proteinExistence type="predicted"/>
<sequence>MTAYFDALETRESAVREKDLFEKLPSFLARAMTQAEGLKRWLGDIDPQSIDSRSALASLPVLGKQDLMSAQAENPPFGGFAAADALRGNRVFMSPGPVWEPQGFGADPWQAARALFAAGFRAGDIVHNAFSYHMTPGAFILDEGARAMGCLIFPAGVGNTDSQVEAAARLRPTAYTGTPDFLKIMLDRAVESGLDLSSITHAMVSGGALFPSLRDEYYLRGIKTLQCYATADIGVIAYESAAENGSPYPGMILNENLILEIVRPGSGEPVSDGEVGEVVVTCLNEAYPLIRFATGDLSAVVEGPSPCGRTNTRIAGWMGRADQRTKIKGMFVDPKQVDAVMKRHPEIARARLVVSRADNQDSMTLHVEAGGGAELDAASISATLSDVTRLKGDVIGVEAGSLPNDGKVIADERDYEN</sequence>
<evidence type="ECO:0000313" key="2">
    <source>
        <dbReference type="EMBL" id="MBW8639143.1"/>
    </source>
</evidence>
<feature type="domain" description="AMP-dependent synthetase/ligase" evidence="1">
    <location>
        <begin position="150"/>
        <end position="280"/>
    </location>
</feature>
<dbReference type="PANTHER" id="PTHR43845:SF1">
    <property type="entry name" value="BLR5969 PROTEIN"/>
    <property type="match status" value="1"/>
</dbReference>
<dbReference type="AlphaFoldDB" id="A0AAE3D309"/>
<dbReference type="PANTHER" id="PTHR43845">
    <property type="entry name" value="BLR5969 PROTEIN"/>
    <property type="match status" value="1"/>
</dbReference>
<keyword evidence="3" id="KW-1185">Reference proteome</keyword>
<dbReference type="Proteomes" id="UP001196509">
    <property type="component" value="Unassembled WGS sequence"/>
</dbReference>
<dbReference type="InterPro" id="IPR042099">
    <property type="entry name" value="ANL_N_sf"/>
</dbReference>
<dbReference type="Gene3D" id="3.30.300.30">
    <property type="match status" value="1"/>
</dbReference>
<accession>A0AAE3D309</accession>
<organism evidence="2 3">
    <name type="scientific">Flavimaribacter sediminis</name>
    <dbReference type="NCBI Taxonomy" id="2865987"/>
    <lineage>
        <taxon>Bacteria</taxon>
        <taxon>Pseudomonadati</taxon>
        <taxon>Pseudomonadota</taxon>
        <taxon>Alphaproteobacteria</taxon>
        <taxon>Hyphomicrobiales</taxon>
        <taxon>Rhizobiaceae</taxon>
        <taxon>Flavimaribacter</taxon>
    </lineage>
</organism>
<comment type="caution">
    <text evidence="2">The sequence shown here is derived from an EMBL/GenBank/DDBJ whole genome shotgun (WGS) entry which is preliminary data.</text>
</comment>